<dbReference type="InterPro" id="IPR016732">
    <property type="entry name" value="UCP018688"/>
</dbReference>
<dbReference type="PANTHER" id="PTHR41373">
    <property type="entry name" value="DUF2156 DOMAIN-CONTAINING PROTEIN"/>
    <property type="match status" value="1"/>
</dbReference>
<dbReference type="PIRSF" id="PIRSF018688">
    <property type="entry name" value="UCP018688"/>
    <property type="match status" value="1"/>
</dbReference>
<gene>
    <name evidence="2" type="ORF">GBZ86_07220</name>
</gene>
<dbReference type="AlphaFoldDB" id="A0A6I1MJI2"/>
<dbReference type="RefSeq" id="WP_152889163.1">
    <property type="nucleotide sequence ID" value="NZ_WHJC01000078.1"/>
</dbReference>
<dbReference type="Pfam" id="PF09924">
    <property type="entry name" value="LPG_synthase_C"/>
    <property type="match status" value="1"/>
</dbReference>
<feature type="domain" description="Phosphatidylglycerol lysyltransferase C-terminal" evidence="1">
    <location>
        <begin position="20"/>
        <end position="289"/>
    </location>
</feature>
<evidence type="ECO:0000313" key="2">
    <source>
        <dbReference type="EMBL" id="MPQ43545.1"/>
    </source>
</evidence>
<protein>
    <submittedName>
        <fullName evidence="2">DUF2156 domain-containing protein</fullName>
    </submittedName>
</protein>
<dbReference type="InterPro" id="IPR024320">
    <property type="entry name" value="LPG_synthase_C"/>
</dbReference>
<reference evidence="2 3" key="1">
    <citation type="submission" date="2019-10" db="EMBL/GenBank/DDBJ databases">
        <title>The Genome Sequence of Clostridium tarantellae Isolated from Fish Brain.</title>
        <authorList>
            <person name="Bano L."/>
            <person name="Kiel M."/>
            <person name="Sales G."/>
            <person name="Doxey A.C."/>
            <person name="Mansfield M.J."/>
            <person name="Schiavone M."/>
            <person name="Rossetto O."/>
            <person name="Pirazzini M."/>
            <person name="Dobrindt U."/>
            <person name="Montecucco C."/>
        </authorList>
    </citation>
    <scope>NUCLEOTIDE SEQUENCE [LARGE SCALE GENOMIC DNA]</scope>
    <source>
        <strain evidence="2 3">DSM 3997</strain>
    </source>
</reference>
<sequence>MFKDLQLKDKEIFTDYLKKYKFKSCEYSFTTLYMWRNRFNTKYDILNNILIIKKEESEEVIYFMQPLSKNKFNIKEIIPLLKSISKGKYLFGDVEKEFLLYLINEFEEKIYGEIQKGNSDYIYVTGELLNLCGRKYNKKRNHCNCFMKNYKFEVLDVNRLYIVNDSIKFCEEWYEMKNNKSDALKYELEGIKDILINKEFLNLDAMAIYIDGKIQGLTIGENINNEMAIIHVEKCNKKYNGIYSFINREFVRRYYKNVKYVNRQDDMGILGLRNAKLSYFPRRLEKKYKIKFL</sequence>
<comment type="caution">
    <text evidence="2">The sequence shown here is derived from an EMBL/GenBank/DDBJ whole genome shotgun (WGS) entry which is preliminary data.</text>
</comment>
<name>A0A6I1MJI2_9CLOT</name>
<proteinExistence type="predicted"/>
<organism evidence="2 3">
    <name type="scientific">Clostridium tarantellae</name>
    <dbReference type="NCBI Taxonomy" id="39493"/>
    <lineage>
        <taxon>Bacteria</taxon>
        <taxon>Bacillati</taxon>
        <taxon>Bacillota</taxon>
        <taxon>Clostridia</taxon>
        <taxon>Eubacteriales</taxon>
        <taxon>Clostridiaceae</taxon>
        <taxon>Clostridium</taxon>
    </lineage>
</organism>
<keyword evidence="3" id="KW-1185">Reference proteome</keyword>
<dbReference type="Gene3D" id="3.40.630.30">
    <property type="match status" value="1"/>
</dbReference>
<dbReference type="EMBL" id="WHJC01000078">
    <property type="protein sequence ID" value="MPQ43545.1"/>
    <property type="molecule type" value="Genomic_DNA"/>
</dbReference>
<dbReference type="OrthoDB" id="9765580at2"/>
<dbReference type="SUPFAM" id="SSF55729">
    <property type="entry name" value="Acyl-CoA N-acyltransferases (Nat)"/>
    <property type="match status" value="2"/>
</dbReference>
<accession>A0A6I1MJI2</accession>
<evidence type="ECO:0000313" key="3">
    <source>
        <dbReference type="Proteomes" id="UP000430345"/>
    </source>
</evidence>
<dbReference type="InterPro" id="IPR016181">
    <property type="entry name" value="Acyl_CoA_acyltransferase"/>
</dbReference>
<dbReference type="Proteomes" id="UP000430345">
    <property type="component" value="Unassembled WGS sequence"/>
</dbReference>
<dbReference type="PANTHER" id="PTHR41373:SF1">
    <property type="entry name" value="PHOSPHATIDYLGLYCEROL LYSYLTRANSFERASE C-TERMINAL DOMAIN-CONTAINING PROTEIN"/>
    <property type="match status" value="1"/>
</dbReference>
<evidence type="ECO:0000259" key="1">
    <source>
        <dbReference type="Pfam" id="PF09924"/>
    </source>
</evidence>